<evidence type="ECO:0000313" key="2">
    <source>
        <dbReference type="EMBL" id="KRX25814.1"/>
    </source>
</evidence>
<feature type="compositionally biased region" description="Basic and acidic residues" evidence="1">
    <location>
        <begin position="141"/>
        <end position="154"/>
    </location>
</feature>
<keyword evidence="3" id="KW-1185">Reference proteome</keyword>
<organism evidence="2 3">
    <name type="scientific">Trichinella nelsoni</name>
    <dbReference type="NCBI Taxonomy" id="6336"/>
    <lineage>
        <taxon>Eukaryota</taxon>
        <taxon>Metazoa</taxon>
        <taxon>Ecdysozoa</taxon>
        <taxon>Nematoda</taxon>
        <taxon>Enoplea</taxon>
        <taxon>Dorylaimia</taxon>
        <taxon>Trichinellida</taxon>
        <taxon>Trichinellidae</taxon>
        <taxon>Trichinella</taxon>
    </lineage>
</organism>
<proteinExistence type="predicted"/>
<evidence type="ECO:0000256" key="1">
    <source>
        <dbReference type="SAM" id="MobiDB-lite"/>
    </source>
</evidence>
<accession>A0A0V0SGS5</accession>
<reference evidence="2 3" key="1">
    <citation type="submission" date="2015-01" db="EMBL/GenBank/DDBJ databases">
        <title>Evolution of Trichinella species and genotypes.</title>
        <authorList>
            <person name="Korhonen P.K."/>
            <person name="Edoardo P."/>
            <person name="Giuseppe L.R."/>
            <person name="Gasser R.B."/>
        </authorList>
    </citation>
    <scope>NUCLEOTIDE SEQUENCE [LARGE SCALE GENOMIC DNA]</scope>
    <source>
        <strain evidence="2">ISS37</strain>
    </source>
</reference>
<dbReference type="OrthoDB" id="5931261at2759"/>
<name>A0A0V0SGS5_9BILA</name>
<feature type="region of interest" description="Disordered" evidence="1">
    <location>
        <begin position="141"/>
        <end position="176"/>
    </location>
</feature>
<dbReference type="AlphaFoldDB" id="A0A0V0SGS5"/>
<protein>
    <submittedName>
        <fullName evidence="2">Uncharacterized protein</fullName>
    </submittedName>
</protein>
<dbReference type="Proteomes" id="UP000054630">
    <property type="component" value="Unassembled WGS sequence"/>
</dbReference>
<comment type="caution">
    <text evidence="2">The sequence shown here is derived from an EMBL/GenBank/DDBJ whole genome shotgun (WGS) entry which is preliminary data.</text>
</comment>
<gene>
    <name evidence="2" type="ORF">T07_6221</name>
</gene>
<sequence>MNRHCRFYQVLILDFYFDWCRPGLPVTSDNYSKARQILKEQFGSDELIIQHHVKSSINGYRVCLGSLYGPITARSDMREYLMQMAESLKSKDLFTDIREMNEDYNKERSIINKVIADSIIQIKKNPPQLDQQQYALKDDVDHHDNADDFNEAHVGEANPESNSEKQLMTERSSNQNINEQCVESSADPQTQRSVESASSIYDPSLVYLTPFVIRAKTDSVIVAERTSLAGCSFVANSKVAPLNSV</sequence>
<dbReference type="EMBL" id="JYDL01000010">
    <property type="protein sequence ID" value="KRX25814.1"/>
    <property type="molecule type" value="Genomic_DNA"/>
</dbReference>
<feature type="compositionally biased region" description="Polar residues" evidence="1">
    <location>
        <begin position="159"/>
        <end position="176"/>
    </location>
</feature>
<evidence type="ECO:0000313" key="3">
    <source>
        <dbReference type="Proteomes" id="UP000054630"/>
    </source>
</evidence>